<comment type="similarity">
    <text evidence="9">Belongs to the metallo-beta-lactamase superfamily. cNMP phosphodiesterase family.</text>
</comment>
<keyword evidence="6" id="KW-0547">Nucleotide-binding</keyword>
<evidence type="ECO:0000313" key="11">
    <source>
        <dbReference type="EMBL" id="GBG33232.1"/>
    </source>
</evidence>
<evidence type="ECO:0000256" key="1">
    <source>
        <dbReference type="ARBA" id="ARBA00001946"/>
    </source>
</evidence>
<evidence type="ECO:0000256" key="2">
    <source>
        <dbReference type="ARBA" id="ARBA00004496"/>
    </source>
</evidence>
<reference evidence="11 12" key="1">
    <citation type="submission" date="2017-12" db="EMBL/GenBank/DDBJ databases">
        <title>Sequencing, de novo assembly and annotation of complete genome of a new Thraustochytrid species, strain FCC1311.</title>
        <authorList>
            <person name="Sedici K."/>
            <person name="Godart F."/>
            <person name="Aiese Cigliano R."/>
            <person name="Sanseverino W."/>
            <person name="Barakat M."/>
            <person name="Ortet P."/>
            <person name="Marechal E."/>
            <person name="Cagnac O."/>
            <person name="Amato A."/>
        </authorList>
    </citation>
    <scope>NUCLEOTIDE SEQUENCE [LARGE SCALE GENOMIC DNA]</scope>
</reference>
<keyword evidence="4" id="KW-0479">Metal-binding</keyword>
<evidence type="ECO:0000259" key="10">
    <source>
        <dbReference type="PROSITE" id="PS50042"/>
    </source>
</evidence>
<evidence type="ECO:0000256" key="3">
    <source>
        <dbReference type="ARBA" id="ARBA00022490"/>
    </source>
</evidence>
<proteinExistence type="inferred from homology"/>
<protein>
    <submittedName>
        <fullName evidence="11">cGMP-dependent 3',5'-cGMP phosphodiesterase A</fullName>
    </submittedName>
</protein>
<dbReference type="SUPFAM" id="SSF56281">
    <property type="entry name" value="Metallo-hydrolase/oxidoreductase"/>
    <property type="match status" value="1"/>
</dbReference>
<keyword evidence="7" id="KW-0378">Hydrolase</keyword>
<keyword evidence="8" id="KW-0460">Magnesium</keyword>
<dbReference type="SUPFAM" id="SSF51206">
    <property type="entry name" value="cAMP-binding domain-like"/>
    <property type="match status" value="1"/>
</dbReference>
<dbReference type="InterPro" id="IPR000595">
    <property type="entry name" value="cNMP-bd_dom"/>
</dbReference>
<comment type="cofactor">
    <cofactor evidence="1">
        <name>Mg(2+)</name>
        <dbReference type="ChEBI" id="CHEBI:18420"/>
    </cofactor>
</comment>
<dbReference type="EMBL" id="BEYU01000148">
    <property type="protein sequence ID" value="GBG33232.1"/>
    <property type="molecule type" value="Genomic_DNA"/>
</dbReference>
<evidence type="ECO:0000313" key="12">
    <source>
        <dbReference type="Proteomes" id="UP000241890"/>
    </source>
</evidence>
<evidence type="ECO:0000256" key="6">
    <source>
        <dbReference type="ARBA" id="ARBA00022741"/>
    </source>
</evidence>
<evidence type="ECO:0000256" key="5">
    <source>
        <dbReference type="ARBA" id="ARBA00022737"/>
    </source>
</evidence>
<dbReference type="Gene3D" id="3.60.15.10">
    <property type="entry name" value="Ribonuclease Z/Hydroxyacylglutathione hydrolase-like"/>
    <property type="match status" value="1"/>
</dbReference>
<dbReference type="OrthoDB" id="421226at2759"/>
<dbReference type="InterPro" id="IPR014710">
    <property type="entry name" value="RmlC-like_jellyroll"/>
</dbReference>
<evidence type="ECO:0000256" key="9">
    <source>
        <dbReference type="ARBA" id="ARBA00061002"/>
    </source>
</evidence>
<dbReference type="Gene3D" id="2.60.120.10">
    <property type="entry name" value="Jelly Rolls"/>
    <property type="match status" value="1"/>
</dbReference>
<keyword evidence="3" id="KW-0963">Cytoplasm</keyword>
<gene>
    <name evidence="11" type="ORF">FCC1311_094562</name>
</gene>
<dbReference type="GO" id="GO:0046872">
    <property type="term" value="F:metal ion binding"/>
    <property type="evidence" value="ECO:0007669"/>
    <property type="project" value="UniProtKB-KW"/>
</dbReference>
<dbReference type="GO" id="GO:0005634">
    <property type="term" value="C:nucleus"/>
    <property type="evidence" value="ECO:0007669"/>
    <property type="project" value="TreeGrafter"/>
</dbReference>
<keyword evidence="12" id="KW-1185">Reference proteome</keyword>
<evidence type="ECO:0000256" key="7">
    <source>
        <dbReference type="ARBA" id="ARBA00022801"/>
    </source>
</evidence>
<organism evidence="11 12">
    <name type="scientific">Hondaea fermentalgiana</name>
    <dbReference type="NCBI Taxonomy" id="2315210"/>
    <lineage>
        <taxon>Eukaryota</taxon>
        <taxon>Sar</taxon>
        <taxon>Stramenopiles</taxon>
        <taxon>Bigyra</taxon>
        <taxon>Labyrinthulomycetes</taxon>
        <taxon>Thraustochytrida</taxon>
        <taxon>Thraustochytriidae</taxon>
        <taxon>Hondaea</taxon>
    </lineage>
</organism>
<keyword evidence="5" id="KW-0677">Repeat</keyword>
<dbReference type="AlphaFoldDB" id="A0A2R5GQS6"/>
<dbReference type="GO" id="GO:0000166">
    <property type="term" value="F:nucleotide binding"/>
    <property type="evidence" value="ECO:0007669"/>
    <property type="project" value="UniProtKB-KW"/>
</dbReference>
<dbReference type="InterPro" id="IPR018490">
    <property type="entry name" value="cNMP-bd_dom_sf"/>
</dbReference>
<dbReference type="Proteomes" id="UP000241890">
    <property type="component" value="Unassembled WGS sequence"/>
</dbReference>
<comment type="subcellular location">
    <subcellularLocation>
        <location evidence="2">Cytoplasm</location>
    </subcellularLocation>
</comment>
<evidence type="ECO:0000256" key="8">
    <source>
        <dbReference type="ARBA" id="ARBA00022842"/>
    </source>
</evidence>
<sequence length="949" mass="104381">MGACASVNIDGTKAFAHAILFANGPEQHQGDGGYPVVTEFDSVDSFDGAMVHPSCGQSTAGPEEPLFVHEPACIRLGGDVEGLASSPDSRGSVTLSPTPVDPEYPNLFRLNRDGYLVQTSSLGAIQFGIPPESIKDCMNYGLEVPTFYVIFGEMFDRNCGLSTAEFEFPIYFNYFVKKRKVTILTTSSLESRIRTAFQETLFGPAQENLRFDSDFAPSQMRKSFWPNFEGEGIGLDGARKTLTLEDLLEFIPFHEFQENMLNDNIAIKLAKESNMKGSYESFFRVYESGECIARIPAKLTISVPQHPRLAKNVYRPPMFGVTVLGSSHGFDPKGNTTGFVLWINRAGIMVDPPPNSSQLMERIGVSPSAIEGIILTHCHADHDAGTFQKILRQRQVRLYTTTTIKESFMRKYAAITGFSVEFLSTLFEFKEVVIGSPLRIGCAMIKFFYALHTIPCIGFQASWNSLSIAYSADTNYSPSLIEQLHHDGVIGLERKQQLLQFPWDSTVVLHEMGVPPIHTPSLEIEAKCKEDATLADRLFIVHTAPNSSLKFKQLKEIDTISLPVQRCKHCEEREILRNLKAQYFFRHIWKHPKLLKELASLGEIQSVGPDTTIISSDESADFFYIVMSGAARVSVPASDEVVAKSFSGEAHMALAAASAAQAPRLLHDSERCLGNQISASSKLLLSVSDCFGEEGITLLLEEKLRLKSSFKSKPRGSSAAYLVESSSQSTEKAAPTRRASRFSGLPFAQASKLAKPSTSQNTYGFSVTSETDLCIVKFPIDGVVSALLASRSGTLVCDSLLLSSQEATVEALHVISSNSSLYEILVDQMCIEEFLKLLHKKPFAKDDILPEPAIIIEGSVTATNQEASGGTFRGISHTTIDFQPKSGLGKGVFLGNMNNIAKGNASTLEIRAENDGYYYKIAQTDFANFLKQFPGFLVQVLDTLYIRAS</sequence>
<dbReference type="CDD" id="cd00038">
    <property type="entry name" value="CAP_ED"/>
    <property type="match status" value="1"/>
</dbReference>
<dbReference type="PROSITE" id="PS50042">
    <property type="entry name" value="CNMP_BINDING_3"/>
    <property type="match status" value="1"/>
</dbReference>
<dbReference type="Pfam" id="PF23023">
    <property type="entry name" value="Anti-Pycsar_Apyc1"/>
    <property type="match status" value="1"/>
</dbReference>
<dbReference type="InterPro" id="IPR036866">
    <property type="entry name" value="RibonucZ/Hydroxyglut_hydro"/>
</dbReference>
<dbReference type="GO" id="GO:0042781">
    <property type="term" value="F:3'-tRNA processing endoribonuclease activity"/>
    <property type="evidence" value="ECO:0007669"/>
    <property type="project" value="TreeGrafter"/>
</dbReference>
<name>A0A2R5GQS6_9STRA</name>
<evidence type="ECO:0000256" key="4">
    <source>
        <dbReference type="ARBA" id="ARBA00022723"/>
    </source>
</evidence>
<dbReference type="InParanoid" id="A0A2R5GQS6"/>
<feature type="domain" description="Cyclic nucleotide-binding" evidence="10">
    <location>
        <begin position="595"/>
        <end position="664"/>
    </location>
</feature>
<accession>A0A2R5GQS6</accession>
<dbReference type="GO" id="GO:0005829">
    <property type="term" value="C:cytosol"/>
    <property type="evidence" value="ECO:0007669"/>
    <property type="project" value="UniProtKB-ARBA"/>
</dbReference>
<dbReference type="PANTHER" id="PTHR46018">
    <property type="entry name" value="ZINC PHOSPHODIESTERASE ELAC PROTEIN 1"/>
    <property type="match status" value="1"/>
</dbReference>
<comment type="caution">
    <text evidence="11">The sequence shown here is derived from an EMBL/GenBank/DDBJ whole genome shotgun (WGS) entry which is preliminary data.</text>
</comment>
<dbReference type="FunFam" id="3.60.15.10:FF:000029">
    <property type="entry name" value="Cyclic nucleotide-binding domain protein"/>
    <property type="match status" value="1"/>
</dbReference>
<dbReference type="PANTHER" id="PTHR46018:SF2">
    <property type="entry name" value="ZINC PHOSPHODIESTERASE ELAC PROTEIN 1"/>
    <property type="match status" value="1"/>
</dbReference>